<dbReference type="SUPFAM" id="SSF90229">
    <property type="entry name" value="CCCH zinc finger"/>
    <property type="match status" value="1"/>
</dbReference>
<dbReference type="Gene3D" id="3.30.40.10">
    <property type="entry name" value="Zinc/RING finger domain, C3HC4 (zinc finger)"/>
    <property type="match status" value="1"/>
</dbReference>
<dbReference type="Proteomes" id="UP001438707">
    <property type="component" value="Unassembled WGS sequence"/>
</dbReference>
<dbReference type="Pfam" id="PF00642">
    <property type="entry name" value="zf-CCCH"/>
    <property type="match status" value="1"/>
</dbReference>
<dbReference type="GO" id="GO:0005684">
    <property type="term" value="C:U2-type spliceosomal complex"/>
    <property type="evidence" value="ECO:0007669"/>
    <property type="project" value="TreeGrafter"/>
</dbReference>
<dbReference type="SMART" id="SM00356">
    <property type="entry name" value="ZnF_C3H1"/>
    <property type="match status" value="1"/>
</dbReference>
<feature type="zinc finger region" description="C3H1-type" evidence="4">
    <location>
        <begin position="171"/>
        <end position="199"/>
    </location>
</feature>
<dbReference type="PROSITE" id="PS00518">
    <property type="entry name" value="ZF_RING_1"/>
    <property type="match status" value="1"/>
</dbReference>
<dbReference type="PANTHER" id="PTHR12930:SF0">
    <property type="entry name" value="RING FINGER PROTEIN 113B"/>
    <property type="match status" value="1"/>
</dbReference>
<comment type="caution">
    <text evidence="8">The sequence shown here is derived from an EMBL/GenBank/DDBJ whole genome shotgun (WGS) entry which is preliminary data.</text>
</comment>
<keyword evidence="1 4" id="KW-0479">Metal-binding</keyword>
<dbReference type="SUPFAM" id="SSF57850">
    <property type="entry name" value="RING/U-box"/>
    <property type="match status" value="1"/>
</dbReference>
<dbReference type="PROSITE" id="PS50103">
    <property type="entry name" value="ZF_C3H1"/>
    <property type="match status" value="1"/>
</dbReference>
<dbReference type="InterPro" id="IPR039971">
    <property type="entry name" value="CWC24-like"/>
</dbReference>
<accession>A0AAW1QIT3</accession>
<gene>
    <name evidence="8" type="ORF">WJX74_000078</name>
</gene>
<dbReference type="InterPro" id="IPR001841">
    <property type="entry name" value="Znf_RING"/>
</dbReference>
<name>A0AAW1QIT3_9CHLO</name>
<evidence type="ECO:0000256" key="5">
    <source>
        <dbReference type="SAM" id="MobiDB-lite"/>
    </source>
</evidence>
<keyword evidence="9" id="KW-1185">Reference proteome</keyword>
<keyword evidence="3 4" id="KW-0862">Zinc</keyword>
<dbReference type="InterPro" id="IPR017907">
    <property type="entry name" value="Znf_RING_CS"/>
</dbReference>
<organism evidence="8 9">
    <name type="scientific">Apatococcus lobatus</name>
    <dbReference type="NCBI Taxonomy" id="904363"/>
    <lineage>
        <taxon>Eukaryota</taxon>
        <taxon>Viridiplantae</taxon>
        <taxon>Chlorophyta</taxon>
        <taxon>core chlorophytes</taxon>
        <taxon>Trebouxiophyceae</taxon>
        <taxon>Chlorellales</taxon>
        <taxon>Chlorellaceae</taxon>
        <taxon>Apatococcus</taxon>
    </lineage>
</organism>
<evidence type="ECO:0000313" key="9">
    <source>
        <dbReference type="Proteomes" id="UP001438707"/>
    </source>
</evidence>
<evidence type="ECO:0000256" key="3">
    <source>
        <dbReference type="ARBA" id="ARBA00022833"/>
    </source>
</evidence>
<evidence type="ECO:0000259" key="6">
    <source>
        <dbReference type="PROSITE" id="PS50089"/>
    </source>
</evidence>
<dbReference type="PROSITE" id="PS50089">
    <property type="entry name" value="ZF_RING_2"/>
    <property type="match status" value="1"/>
</dbReference>
<evidence type="ECO:0000313" key="8">
    <source>
        <dbReference type="EMBL" id="KAK9821001.1"/>
    </source>
</evidence>
<proteinExistence type="predicted"/>
<dbReference type="Gene3D" id="4.10.1000.10">
    <property type="entry name" value="Zinc finger, CCCH-type"/>
    <property type="match status" value="1"/>
</dbReference>
<feature type="domain" description="RING-type" evidence="6">
    <location>
        <begin position="250"/>
        <end position="291"/>
    </location>
</feature>
<feature type="region of interest" description="Disordered" evidence="5">
    <location>
        <begin position="26"/>
        <end position="45"/>
    </location>
</feature>
<dbReference type="GO" id="GO:0008270">
    <property type="term" value="F:zinc ion binding"/>
    <property type="evidence" value="ECO:0007669"/>
    <property type="project" value="UniProtKB-KW"/>
</dbReference>
<dbReference type="InterPro" id="IPR000571">
    <property type="entry name" value="Znf_CCCH"/>
</dbReference>
<feature type="domain" description="C3H1-type" evidence="7">
    <location>
        <begin position="171"/>
        <end position="199"/>
    </location>
</feature>
<dbReference type="PANTHER" id="PTHR12930">
    <property type="entry name" value="ZINC FINGER PROTEIN 183"/>
    <property type="match status" value="1"/>
</dbReference>
<dbReference type="GO" id="GO:0034247">
    <property type="term" value="P:snoRNA splicing"/>
    <property type="evidence" value="ECO:0007669"/>
    <property type="project" value="TreeGrafter"/>
</dbReference>
<evidence type="ECO:0000259" key="7">
    <source>
        <dbReference type="PROSITE" id="PS50103"/>
    </source>
</evidence>
<evidence type="ECO:0000256" key="4">
    <source>
        <dbReference type="PROSITE-ProRule" id="PRU00723"/>
    </source>
</evidence>
<protein>
    <submittedName>
        <fullName evidence="8">Uncharacterized protein</fullName>
    </submittedName>
</protein>
<evidence type="ECO:0000256" key="2">
    <source>
        <dbReference type="ARBA" id="ARBA00022771"/>
    </source>
</evidence>
<dbReference type="SMART" id="SM00184">
    <property type="entry name" value="RING"/>
    <property type="match status" value="1"/>
</dbReference>
<dbReference type="EMBL" id="JALJOS010000041">
    <property type="protein sequence ID" value="KAK9821001.1"/>
    <property type="molecule type" value="Genomic_DNA"/>
</dbReference>
<sequence>MSEDLGTTLAGAPANADTPALAILKKKKNRGNIRKRPRGEEEPDDAIAVALPAAKSKPGKPAFTTKKAEDEKLETFKFASSKTLQQLTDQGATRTLETETQTDRDARALREQVLAQGQAEGGDASTYRGMNNYIDYKKGFRRENTIGAEKGSGSHGPLRASSHIRTTVRFDYQPDVCKDYKETGFCGYGDSCKFVHDRSDYKSGWELEKQWDEEQKVEREKKLAKWQAEVDSEQEAGSGSDSDDDLPFACYICRRPWEECQDPVVTRCKHYFCEQCALKQNAKMGKCFVCEQTTNGIFNVAHDIAAKSKARKLKQSRAE</sequence>
<keyword evidence="2 4" id="KW-0863">Zinc-finger</keyword>
<dbReference type="InterPro" id="IPR013083">
    <property type="entry name" value="Znf_RING/FYVE/PHD"/>
</dbReference>
<dbReference type="AlphaFoldDB" id="A0AAW1QIT3"/>
<feature type="compositionally biased region" description="Basic residues" evidence="5">
    <location>
        <begin position="26"/>
        <end position="37"/>
    </location>
</feature>
<dbReference type="CDD" id="cd16539">
    <property type="entry name" value="RING-HC_RNF113A_B"/>
    <property type="match status" value="1"/>
</dbReference>
<dbReference type="InterPro" id="IPR036855">
    <property type="entry name" value="Znf_CCCH_sf"/>
</dbReference>
<reference evidence="8 9" key="1">
    <citation type="journal article" date="2024" name="Nat. Commun.">
        <title>Phylogenomics reveals the evolutionary origins of lichenization in chlorophyte algae.</title>
        <authorList>
            <person name="Puginier C."/>
            <person name="Libourel C."/>
            <person name="Otte J."/>
            <person name="Skaloud P."/>
            <person name="Haon M."/>
            <person name="Grisel S."/>
            <person name="Petersen M."/>
            <person name="Berrin J.G."/>
            <person name="Delaux P.M."/>
            <person name="Dal Grande F."/>
            <person name="Keller J."/>
        </authorList>
    </citation>
    <scope>NUCLEOTIDE SEQUENCE [LARGE SCALE GENOMIC DNA]</scope>
    <source>
        <strain evidence="8 9">SAG 2145</strain>
    </source>
</reference>
<evidence type="ECO:0000256" key="1">
    <source>
        <dbReference type="ARBA" id="ARBA00022723"/>
    </source>
</evidence>